<comment type="caution">
    <text evidence="1">The sequence shown here is derived from an EMBL/GenBank/DDBJ whole genome shotgun (WGS) entry which is preliminary data.</text>
</comment>
<reference evidence="1" key="1">
    <citation type="submission" date="2021-06" db="EMBL/GenBank/DDBJ databases">
        <authorList>
            <person name="Kallberg Y."/>
            <person name="Tangrot J."/>
            <person name="Rosling A."/>
        </authorList>
    </citation>
    <scope>NUCLEOTIDE SEQUENCE</scope>
    <source>
        <strain evidence="1">MA453B</strain>
    </source>
</reference>
<accession>A0A9N9BLC1</accession>
<dbReference type="AlphaFoldDB" id="A0A9N9BLC1"/>
<dbReference type="EMBL" id="CAJVPY010002733">
    <property type="protein sequence ID" value="CAG8570376.1"/>
    <property type="molecule type" value="Genomic_DNA"/>
</dbReference>
<sequence length="134" mass="15819">MTKAQSSNYFSSDYYANYSFHSENNFSNNYHADYTIHIEDDFELELLFENLKINTLPVFESIDNSIHYCFDNYYIDYTLHSEDDFGLISPSDPLMAVELNHYYNAEFIEDNYEELHILLDMALEDCSGNNIIEI</sequence>
<evidence type="ECO:0000313" key="1">
    <source>
        <dbReference type="EMBL" id="CAG8570376.1"/>
    </source>
</evidence>
<keyword evidence="2" id="KW-1185">Reference proteome</keyword>
<dbReference type="Proteomes" id="UP000789405">
    <property type="component" value="Unassembled WGS sequence"/>
</dbReference>
<protein>
    <submittedName>
        <fullName evidence="1">15616_t:CDS:1</fullName>
    </submittedName>
</protein>
<proteinExistence type="predicted"/>
<evidence type="ECO:0000313" key="2">
    <source>
        <dbReference type="Proteomes" id="UP000789405"/>
    </source>
</evidence>
<gene>
    <name evidence="1" type="ORF">DERYTH_LOCUS6176</name>
</gene>
<name>A0A9N9BLC1_9GLOM</name>
<organism evidence="1 2">
    <name type="scientific">Dentiscutata erythropus</name>
    <dbReference type="NCBI Taxonomy" id="1348616"/>
    <lineage>
        <taxon>Eukaryota</taxon>
        <taxon>Fungi</taxon>
        <taxon>Fungi incertae sedis</taxon>
        <taxon>Mucoromycota</taxon>
        <taxon>Glomeromycotina</taxon>
        <taxon>Glomeromycetes</taxon>
        <taxon>Diversisporales</taxon>
        <taxon>Gigasporaceae</taxon>
        <taxon>Dentiscutata</taxon>
    </lineage>
</organism>